<dbReference type="RefSeq" id="XP_004990992.1">
    <property type="nucleotide sequence ID" value="XM_004990935.1"/>
</dbReference>
<dbReference type="AlphaFoldDB" id="F2UIV4"/>
<dbReference type="InParanoid" id="F2UIV4"/>
<gene>
    <name evidence="2" type="ORF">PTSG_07486</name>
</gene>
<name>F2UIV4_SALR5</name>
<dbReference type="EMBL" id="GL832976">
    <property type="protein sequence ID" value="EGD77153.1"/>
    <property type="molecule type" value="Genomic_DNA"/>
</dbReference>
<organism evidence="3">
    <name type="scientific">Salpingoeca rosetta (strain ATCC 50818 / BSB-021)</name>
    <dbReference type="NCBI Taxonomy" id="946362"/>
    <lineage>
        <taxon>Eukaryota</taxon>
        <taxon>Choanoflagellata</taxon>
        <taxon>Craspedida</taxon>
        <taxon>Salpingoecidae</taxon>
        <taxon>Salpingoeca</taxon>
    </lineage>
</organism>
<reference evidence="2" key="1">
    <citation type="submission" date="2009-08" db="EMBL/GenBank/DDBJ databases">
        <title>Annotation of Salpingoeca rosetta.</title>
        <authorList>
            <consortium name="The Broad Institute Genome Sequencing Platform"/>
            <person name="Russ C."/>
            <person name="Cuomo C."/>
            <person name="Burger G."/>
            <person name="Gray M.W."/>
            <person name="Holland P.W.H."/>
            <person name="King N."/>
            <person name="Lang F.B.F."/>
            <person name="Roger A.J."/>
            <person name="Ruiz-Trillo I."/>
            <person name="Young S.K."/>
            <person name="Zeng Q."/>
            <person name="Gargeya S."/>
            <person name="Alvarado L."/>
            <person name="Berlin A."/>
            <person name="Chapman S.B."/>
            <person name="Chen Z."/>
            <person name="Freedman E."/>
            <person name="Gellesch M."/>
            <person name="Goldberg J."/>
            <person name="Griggs A."/>
            <person name="Gujja S."/>
            <person name="Heilman E."/>
            <person name="Heiman D."/>
            <person name="Howarth C."/>
            <person name="Mehta T."/>
            <person name="Neiman D."/>
            <person name="Pearson M."/>
            <person name="Roberts A."/>
            <person name="Saif S."/>
            <person name="Shea T."/>
            <person name="Shenoy N."/>
            <person name="Sisk P."/>
            <person name="Stolte C."/>
            <person name="Sykes S."/>
            <person name="White J."/>
            <person name="Yandava C."/>
            <person name="Haas B."/>
            <person name="Nusbaum C."/>
            <person name="Birren B."/>
        </authorList>
    </citation>
    <scope>NUCLEOTIDE SEQUENCE [LARGE SCALE GENOMIC DNA]</scope>
    <source>
        <strain evidence="2">ATCC 50818</strain>
    </source>
</reference>
<evidence type="ECO:0000313" key="2">
    <source>
        <dbReference type="EMBL" id="EGD77153.1"/>
    </source>
</evidence>
<evidence type="ECO:0000256" key="1">
    <source>
        <dbReference type="SAM" id="SignalP"/>
    </source>
</evidence>
<protein>
    <submittedName>
        <fullName evidence="2">Uncharacterized protein</fullName>
    </submittedName>
</protein>
<dbReference type="KEGG" id="sre:PTSG_07486"/>
<dbReference type="GeneID" id="16071554"/>
<sequence length="170" mass="18119">MMRQVDPRVAALACTAIMVMMMAATALPVADDASQQQQDYCIQGPVSFDVQVEVTSTLGYHCQSQLAQLKTKVGPKHAITNITLAQSPGFPCWQGNITLTQIKAPTKLGVGVTVTLAGLGQSLPDTSCNTTVTYRKCGNTQGSNWKLHLTASLNQLDVEPCEPSSPLLLS</sequence>
<keyword evidence="1" id="KW-0732">Signal</keyword>
<accession>F2UIV4</accession>
<feature type="chain" id="PRO_5003290698" evidence="1">
    <location>
        <begin position="27"/>
        <end position="170"/>
    </location>
</feature>
<keyword evidence="3" id="KW-1185">Reference proteome</keyword>
<proteinExistence type="predicted"/>
<dbReference type="Proteomes" id="UP000007799">
    <property type="component" value="Unassembled WGS sequence"/>
</dbReference>
<feature type="signal peptide" evidence="1">
    <location>
        <begin position="1"/>
        <end position="26"/>
    </location>
</feature>
<evidence type="ECO:0000313" key="3">
    <source>
        <dbReference type="Proteomes" id="UP000007799"/>
    </source>
</evidence>